<gene>
    <name evidence="8" type="ORF">DCO17_08700</name>
</gene>
<feature type="binding site" evidence="5">
    <location>
        <position position="321"/>
    </location>
    <ligand>
        <name>S-adenosyl-L-methionine</name>
        <dbReference type="ChEBI" id="CHEBI:59789"/>
    </ligand>
</feature>
<evidence type="ECO:0000313" key="9">
    <source>
        <dbReference type="Proteomes" id="UP000503312"/>
    </source>
</evidence>
<dbReference type="CDD" id="cd02440">
    <property type="entry name" value="AdoMet_MTases"/>
    <property type="match status" value="1"/>
</dbReference>
<dbReference type="EMBL" id="CP028942">
    <property type="protein sequence ID" value="QKM65304.1"/>
    <property type="molecule type" value="Genomic_DNA"/>
</dbReference>
<keyword evidence="1 5" id="KW-0489">Methyltransferase</keyword>
<dbReference type="RefSeq" id="WP_173956340.1">
    <property type="nucleotide sequence ID" value="NZ_CP028942.1"/>
</dbReference>
<dbReference type="GO" id="GO:0008173">
    <property type="term" value="F:RNA methyltransferase activity"/>
    <property type="evidence" value="ECO:0007669"/>
    <property type="project" value="InterPro"/>
</dbReference>
<dbReference type="PRINTS" id="PR02008">
    <property type="entry name" value="RCMTFAMILY"/>
</dbReference>
<dbReference type="InterPro" id="IPR001678">
    <property type="entry name" value="MeTrfase_RsmB-F_NOP2_dom"/>
</dbReference>
<dbReference type="InterPro" id="IPR029063">
    <property type="entry name" value="SAM-dependent_MTases_sf"/>
</dbReference>
<feature type="region of interest" description="Disordered" evidence="6">
    <location>
        <begin position="1"/>
        <end position="31"/>
    </location>
</feature>
<dbReference type="InterPro" id="IPR023267">
    <property type="entry name" value="RCMT"/>
</dbReference>
<feature type="domain" description="SAM-dependent MTase RsmB/NOP-type" evidence="7">
    <location>
        <begin position="205"/>
        <end position="491"/>
    </location>
</feature>
<dbReference type="GO" id="GO:0001510">
    <property type="term" value="P:RNA methylation"/>
    <property type="evidence" value="ECO:0007669"/>
    <property type="project" value="InterPro"/>
</dbReference>
<evidence type="ECO:0000256" key="2">
    <source>
        <dbReference type="ARBA" id="ARBA00022679"/>
    </source>
</evidence>
<evidence type="ECO:0000256" key="1">
    <source>
        <dbReference type="ARBA" id="ARBA00022603"/>
    </source>
</evidence>
<organism evidence="8 9">
    <name type="scientific">Polynucleobacter tropicus</name>
    <dbReference type="NCBI Taxonomy" id="1743174"/>
    <lineage>
        <taxon>Bacteria</taxon>
        <taxon>Pseudomonadati</taxon>
        <taxon>Pseudomonadota</taxon>
        <taxon>Betaproteobacteria</taxon>
        <taxon>Burkholderiales</taxon>
        <taxon>Burkholderiaceae</taxon>
        <taxon>Polynucleobacter</taxon>
    </lineage>
</organism>
<evidence type="ECO:0000256" key="5">
    <source>
        <dbReference type="PROSITE-ProRule" id="PRU01023"/>
    </source>
</evidence>
<keyword evidence="2 5" id="KW-0808">Transferase</keyword>
<reference evidence="8 9" key="1">
    <citation type="submission" date="2018-04" db="EMBL/GenBank/DDBJ databases">
        <title>Polynucleobacter sp. UH21B genome.</title>
        <authorList>
            <person name="Hahn M.W."/>
        </authorList>
    </citation>
    <scope>NUCLEOTIDE SEQUENCE [LARGE SCALE GENOMIC DNA]</scope>
    <source>
        <strain evidence="8 9">MWH-UH21B</strain>
    </source>
</reference>
<dbReference type="PANTHER" id="PTHR22807:SF53">
    <property type="entry name" value="RIBOSOMAL RNA SMALL SUBUNIT METHYLTRANSFERASE B-RELATED"/>
    <property type="match status" value="1"/>
</dbReference>
<comment type="similarity">
    <text evidence="5">Belongs to the class I-like SAM-binding methyltransferase superfamily. RsmB/NOP family.</text>
</comment>
<name>A0A6M9PSB7_9BURK</name>
<dbReference type="PROSITE" id="PS51686">
    <property type="entry name" value="SAM_MT_RSMB_NOP"/>
    <property type="match status" value="1"/>
</dbReference>
<dbReference type="KEGG" id="ptrp:DCO17_08700"/>
<evidence type="ECO:0000313" key="8">
    <source>
        <dbReference type="EMBL" id="QKM65304.1"/>
    </source>
</evidence>
<accession>A0A6M9PSB7</accession>
<dbReference type="Proteomes" id="UP000503312">
    <property type="component" value="Chromosome"/>
</dbReference>
<protein>
    <submittedName>
        <fullName evidence="8">rRNA methyltransferase</fullName>
    </submittedName>
</protein>
<feature type="binding site" evidence="5">
    <location>
        <position position="368"/>
    </location>
    <ligand>
        <name>S-adenosyl-L-methionine</name>
        <dbReference type="ChEBI" id="CHEBI:59789"/>
    </ligand>
</feature>
<dbReference type="InterPro" id="IPR054728">
    <property type="entry name" value="RsmB-like_ferredoxin"/>
</dbReference>
<comment type="caution">
    <text evidence="5">Lacks conserved residue(s) required for the propagation of feature annotation.</text>
</comment>
<dbReference type="Pfam" id="PF01189">
    <property type="entry name" value="Methyltr_RsmB-F"/>
    <property type="match status" value="1"/>
</dbReference>
<dbReference type="Gene3D" id="3.40.50.150">
    <property type="entry name" value="Vaccinia Virus protein VP39"/>
    <property type="match status" value="1"/>
</dbReference>
<dbReference type="PANTHER" id="PTHR22807">
    <property type="entry name" value="NOP2 YEAST -RELATED NOL1/NOP2/FMU SUN DOMAIN-CONTAINING"/>
    <property type="match status" value="1"/>
</dbReference>
<evidence type="ECO:0000256" key="6">
    <source>
        <dbReference type="SAM" id="MobiDB-lite"/>
    </source>
</evidence>
<dbReference type="Gene3D" id="3.30.70.1170">
    <property type="entry name" value="Sun protein, domain 3"/>
    <property type="match status" value="1"/>
</dbReference>
<dbReference type="Pfam" id="PF22458">
    <property type="entry name" value="RsmF-B_ferredox"/>
    <property type="match status" value="1"/>
</dbReference>
<dbReference type="GO" id="GO:0003723">
    <property type="term" value="F:RNA binding"/>
    <property type="evidence" value="ECO:0007669"/>
    <property type="project" value="UniProtKB-UniRule"/>
</dbReference>
<dbReference type="AlphaFoldDB" id="A0A6M9PSB7"/>
<evidence type="ECO:0000256" key="3">
    <source>
        <dbReference type="ARBA" id="ARBA00022691"/>
    </source>
</evidence>
<evidence type="ECO:0000256" key="4">
    <source>
        <dbReference type="ARBA" id="ARBA00022884"/>
    </source>
</evidence>
<keyword evidence="3 5" id="KW-0949">S-adenosyl-L-methionine</keyword>
<dbReference type="InterPro" id="IPR049560">
    <property type="entry name" value="MeTrfase_RsmB-F_NOP2_cat"/>
</dbReference>
<sequence>MSAERSNPKSNKRLGPQKSYAAKSKDPLRRAERRNASGNLIAPEGQKNFSNAKALPQHAIHLERLLPELLQFDQPADRIVSRYFRSEPKLGNRDRALIAESAFAILRRKNEFSQFASSGEGSQARRLALLGLLSALSEGGLGSGNRAESAIADLAHVLKPGEYEWLQRISTVDPSSLNPLVRNNLPEWLWDAFGKYPGEDTREELAKSLMHPASLDLRANTMKTNREELLAQMNALGGRYQATPTPFAPDGVRIMGKPALQHTAGFKAGMFEVQDEGSQLLAYLLAPKRGEMVVDFCAGAGGKTLAIGALMRSTGRLYAFDTSERRLANLKPRQARSGLSNVHPVWIDSENDAKIKRLAGKIDRVLVDAPCSGMGTLRRNPDLKWRQTPEGVAELNQKQASILNSAARLLKPGGRLVYATCSLLPQENQGVAEDFLKIHPEFEVVPAAEVLKSLFPKDKLPLGCSADNPWWQLWPHIHGTDGFFGAVFQKKSSKPENAET</sequence>
<evidence type="ECO:0000259" key="7">
    <source>
        <dbReference type="PROSITE" id="PS51686"/>
    </source>
</evidence>
<feature type="binding site" evidence="5">
    <location>
        <position position="348"/>
    </location>
    <ligand>
        <name>S-adenosyl-L-methionine</name>
        <dbReference type="ChEBI" id="CHEBI:59789"/>
    </ligand>
</feature>
<keyword evidence="4 5" id="KW-0694">RNA-binding</keyword>
<keyword evidence="9" id="KW-1185">Reference proteome</keyword>
<feature type="active site" description="Nucleophile" evidence="5">
    <location>
        <position position="421"/>
    </location>
</feature>
<proteinExistence type="inferred from homology"/>
<dbReference type="SUPFAM" id="SSF53335">
    <property type="entry name" value="S-adenosyl-L-methionine-dependent methyltransferases"/>
    <property type="match status" value="1"/>
</dbReference>